<dbReference type="CDD" id="cd09917">
    <property type="entry name" value="F-box_SF"/>
    <property type="match status" value="1"/>
</dbReference>
<proteinExistence type="predicted"/>
<keyword evidence="3" id="KW-1185">Reference proteome</keyword>
<evidence type="ECO:0000313" key="3">
    <source>
        <dbReference type="Proteomes" id="UP001445335"/>
    </source>
</evidence>
<dbReference type="EMBL" id="JALJOU010000004">
    <property type="protein sequence ID" value="KAK9844156.1"/>
    <property type="molecule type" value="Genomic_DNA"/>
</dbReference>
<evidence type="ECO:0000259" key="1">
    <source>
        <dbReference type="Pfam" id="PF00646"/>
    </source>
</evidence>
<dbReference type="InterPro" id="IPR036047">
    <property type="entry name" value="F-box-like_dom_sf"/>
</dbReference>
<dbReference type="AlphaFoldDB" id="A0AAW1SDC6"/>
<dbReference type="Proteomes" id="UP001445335">
    <property type="component" value="Unassembled WGS sequence"/>
</dbReference>
<feature type="domain" description="F-box" evidence="1">
    <location>
        <begin position="30"/>
        <end position="65"/>
    </location>
</feature>
<dbReference type="SUPFAM" id="SSF81383">
    <property type="entry name" value="F-box domain"/>
    <property type="match status" value="1"/>
</dbReference>
<dbReference type="InterPro" id="IPR001810">
    <property type="entry name" value="F-box_dom"/>
</dbReference>
<evidence type="ECO:0000313" key="2">
    <source>
        <dbReference type="EMBL" id="KAK9844156.1"/>
    </source>
</evidence>
<dbReference type="Pfam" id="PF00646">
    <property type="entry name" value="F-box"/>
    <property type="match status" value="1"/>
</dbReference>
<comment type="caution">
    <text evidence="2">The sequence shown here is derived from an EMBL/GenBank/DDBJ whole genome shotgun (WGS) entry which is preliminary data.</text>
</comment>
<sequence>MALVTRSKRRRCACAAAAAAKEAARGWATIPDDLLDAIAAFLSPASCRALALTCTAWSKLVQRPRECDVQPGRGAGSCPGGALPLLSAGRTALRTLSLAGSELHLPCDSFLLDTPCLASLDLSNALAVCAARGRRVRAQLAWAGGTAPASLASLQLAASFKRAAAFAPVPSAALAGQAYARLTSLVASSPMLPHDCRSLRGLTRLDVCEPWFCGFDVSAMFPASLRALCMRTWPNEEGAEVLDALAAAAEGGMRLEELEWSGIGCRTNFYMHFEPEALGSQQSLRSLIITVPVCPGCLFWSLRQLPSLEHLEFRQPTICYEEEMASASRSLWLPSLTTLILRIYFTCQRAPEKEERQGQEPVDASTLAARSMQRAVNARTPFADA</sequence>
<gene>
    <name evidence="2" type="ORF">WJX81_006240</name>
</gene>
<name>A0AAW1SDC6_9CHLO</name>
<accession>A0AAW1SDC6</accession>
<protein>
    <recommendedName>
        <fullName evidence="1">F-box domain-containing protein</fullName>
    </recommendedName>
</protein>
<organism evidence="2 3">
    <name type="scientific">Elliptochloris bilobata</name>
    <dbReference type="NCBI Taxonomy" id="381761"/>
    <lineage>
        <taxon>Eukaryota</taxon>
        <taxon>Viridiplantae</taxon>
        <taxon>Chlorophyta</taxon>
        <taxon>core chlorophytes</taxon>
        <taxon>Trebouxiophyceae</taxon>
        <taxon>Trebouxiophyceae incertae sedis</taxon>
        <taxon>Elliptochloris clade</taxon>
        <taxon>Elliptochloris</taxon>
    </lineage>
</organism>
<reference evidence="2 3" key="1">
    <citation type="journal article" date="2024" name="Nat. Commun.">
        <title>Phylogenomics reveals the evolutionary origins of lichenization in chlorophyte algae.</title>
        <authorList>
            <person name="Puginier C."/>
            <person name="Libourel C."/>
            <person name="Otte J."/>
            <person name="Skaloud P."/>
            <person name="Haon M."/>
            <person name="Grisel S."/>
            <person name="Petersen M."/>
            <person name="Berrin J.G."/>
            <person name="Delaux P.M."/>
            <person name="Dal Grande F."/>
            <person name="Keller J."/>
        </authorList>
    </citation>
    <scope>NUCLEOTIDE SEQUENCE [LARGE SCALE GENOMIC DNA]</scope>
    <source>
        <strain evidence="2 3">SAG 245.80</strain>
    </source>
</reference>
<dbReference type="SUPFAM" id="SSF52047">
    <property type="entry name" value="RNI-like"/>
    <property type="match status" value="1"/>
</dbReference>